<evidence type="ECO:0000313" key="1">
    <source>
        <dbReference type="EMBL" id="KAF2898783.1"/>
    </source>
</evidence>
<dbReference type="Pfam" id="PF05219">
    <property type="entry name" value="DREV"/>
    <property type="match status" value="1"/>
</dbReference>
<dbReference type="EMBL" id="VTPC01003267">
    <property type="protein sequence ID" value="KAF2898783.1"/>
    <property type="molecule type" value="Genomic_DNA"/>
</dbReference>
<accession>A0A8K0GI39</accession>
<gene>
    <name evidence="1" type="ORF">ILUMI_07392</name>
</gene>
<evidence type="ECO:0000313" key="2">
    <source>
        <dbReference type="Proteomes" id="UP000801492"/>
    </source>
</evidence>
<reference evidence="1" key="1">
    <citation type="submission" date="2019-08" db="EMBL/GenBank/DDBJ databases">
        <title>The genome of the North American firefly Photinus pyralis.</title>
        <authorList>
            <consortium name="Photinus pyralis genome working group"/>
            <person name="Fallon T.R."/>
            <person name="Sander Lower S.E."/>
            <person name="Weng J.-K."/>
        </authorList>
    </citation>
    <scope>NUCLEOTIDE SEQUENCE</scope>
    <source>
        <strain evidence="1">TRF0915ILg1</strain>
        <tissue evidence="1">Whole body</tissue>
    </source>
</reference>
<feature type="non-terminal residue" evidence="1">
    <location>
        <position position="1"/>
    </location>
</feature>
<dbReference type="GO" id="GO:0106370">
    <property type="term" value="F:protein-L-histidine N-pros-methyltransferase activity"/>
    <property type="evidence" value="ECO:0007669"/>
    <property type="project" value="InterPro"/>
</dbReference>
<dbReference type="SUPFAM" id="SSF53335">
    <property type="entry name" value="S-adenosyl-L-methionine-dependent methyltransferases"/>
    <property type="match status" value="1"/>
</dbReference>
<sequence>VLNINNWHKSRKYDVISCLNLLDRCDRPLLLLNQIKEALQPKGVALVAIVLPFLPYVEVGPSDHKPTELLPIRGQTFERQVDSLIHDVFIPSGFQVIRWTRVPYLCEGDLRQSYYWLDDAVFLIESVE</sequence>
<name>A0A8K0GI39_IGNLU</name>
<dbReference type="AlphaFoldDB" id="A0A8K0GI39"/>
<dbReference type="PANTHER" id="PTHR12890:SF0">
    <property type="entry name" value="PROTEIN-L-HISTIDINE N-PROS-METHYLTRANSFERASE"/>
    <property type="match status" value="1"/>
</dbReference>
<dbReference type="Proteomes" id="UP000801492">
    <property type="component" value="Unassembled WGS sequence"/>
</dbReference>
<dbReference type="OrthoDB" id="199041at2759"/>
<organism evidence="1 2">
    <name type="scientific">Ignelater luminosus</name>
    <name type="common">Cucubano</name>
    <name type="synonym">Pyrophorus luminosus</name>
    <dbReference type="NCBI Taxonomy" id="2038154"/>
    <lineage>
        <taxon>Eukaryota</taxon>
        <taxon>Metazoa</taxon>
        <taxon>Ecdysozoa</taxon>
        <taxon>Arthropoda</taxon>
        <taxon>Hexapoda</taxon>
        <taxon>Insecta</taxon>
        <taxon>Pterygota</taxon>
        <taxon>Neoptera</taxon>
        <taxon>Endopterygota</taxon>
        <taxon>Coleoptera</taxon>
        <taxon>Polyphaga</taxon>
        <taxon>Elateriformia</taxon>
        <taxon>Elateroidea</taxon>
        <taxon>Elateridae</taxon>
        <taxon>Agrypninae</taxon>
        <taxon>Pyrophorini</taxon>
        <taxon>Ignelater</taxon>
    </lineage>
</organism>
<protein>
    <recommendedName>
        <fullName evidence="3">Methyltransferase-like protein 9</fullName>
    </recommendedName>
</protein>
<dbReference type="PANTHER" id="PTHR12890">
    <property type="entry name" value="DREV PROTEIN"/>
    <property type="match status" value="1"/>
</dbReference>
<evidence type="ECO:0008006" key="3">
    <source>
        <dbReference type="Google" id="ProtNLM"/>
    </source>
</evidence>
<dbReference type="InterPro" id="IPR007884">
    <property type="entry name" value="METL9"/>
</dbReference>
<keyword evidence="2" id="KW-1185">Reference proteome</keyword>
<dbReference type="InterPro" id="IPR029063">
    <property type="entry name" value="SAM-dependent_MTases_sf"/>
</dbReference>
<proteinExistence type="predicted"/>
<comment type="caution">
    <text evidence="1">The sequence shown here is derived from an EMBL/GenBank/DDBJ whole genome shotgun (WGS) entry which is preliminary data.</text>
</comment>